<dbReference type="VEuPathDB" id="TriTrypDB:LMJFC_310016700"/>
<reference evidence="1 2" key="1">
    <citation type="journal article" date="2005" name="Science">
        <title>The genome of the kinetoplastid parasite, Leishmania major.</title>
        <authorList>
            <person name="Ivens A.C."/>
            <person name="Peacock C.S."/>
            <person name="Worthey E.A."/>
            <person name="Murphy L."/>
            <person name="Aggarwal G."/>
            <person name="Berriman M."/>
            <person name="Sisk E."/>
            <person name="Rajandream M.A."/>
            <person name="Adlem E."/>
            <person name="Aert R."/>
            <person name="Anupama A."/>
            <person name="Apostolou Z."/>
            <person name="Attipoe P."/>
            <person name="Bason N."/>
            <person name="Bauser C."/>
            <person name="Beck A."/>
            <person name="Beverley S.M."/>
            <person name="Bianchettin G."/>
            <person name="Borzym K."/>
            <person name="Bothe G."/>
            <person name="Bruschi C.V."/>
            <person name="Collins M."/>
            <person name="Cadag E."/>
            <person name="Ciarloni L."/>
            <person name="Clayton C."/>
            <person name="Coulson R.M."/>
            <person name="Cronin A."/>
            <person name="Cruz A.K."/>
            <person name="Davies R.M."/>
            <person name="De Gaudenzi J."/>
            <person name="Dobson D.E."/>
            <person name="Duesterhoeft A."/>
            <person name="Fazelina G."/>
            <person name="Fosker N."/>
            <person name="Frasch A.C."/>
            <person name="Fraser A."/>
            <person name="Fuchs M."/>
            <person name="Gabel C."/>
            <person name="Goble A."/>
            <person name="Goffeau A."/>
            <person name="Harris D."/>
            <person name="Hertz-Fowler C."/>
            <person name="Hilbert H."/>
            <person name="Horn D."/>
            <person name="Huang Y."/>
            <person name="Klages S."/>
            <person name="Knights A."/>
            <person name="Kube M."/>
            <person name="Larke N."/>
            <person name="Litvin L."/>
            <person name="Lord A."/>
            <person name="Louie T."/>
            <person name="Marra M."/>
            <person name="Masuy D."/>
            <person name="Matthews K."/>
            <person name="Michaeli S."/>
            <person name="Mottram J.C."/>
            <person name="Muller-Auer S."/>
            <person name="Munden H."/>
            <person name="Nelson S."/>
            <person name="Norbertczak H."/>
            <person name="Oliver K."/>
            <person name="O'neil S."/>
            <person name="Pentony M."/>
            <person name="Pohl T.M."/>
            <person name="Price C."/>
            <person name="Purnelle B."/>
            <person name="Quail M.A."/>
            <person name="Rabbinowitsch E."/>
            <person name="Reinhardt R."/>
            <person name="Rieger M."/>
            <person name="Rinta J."/>
            <person name="Robben J."/>
            <person name="Robertson L."/>
            <person name="Ruiz J.C."/>
            <person name="Rutter S."/>
            <person name="Saunders D."/>
            <person name="Schafer M."/>
            <person name="Schein J."/>
            <person name="Schwartz D.C."/>
            <person name="Seeger K."/>
            <person name="Seyler A."/>
            <person name="Sharp S."/>
            <person name="Shin H."/>
            <person name="Sivam D."/>
            <person name="Squares R."/>
            <person name="Squares S."/>
            <person name="Tosato V."/>
            <person name="Vogt C."/>
            <person name="Volckaert G."/>
            <person name="Wambutt R."/>
            <person name="Warren T."/>
            <person name="Wedler H."/>
            <person name="Woodward J."/>
            <person name="Zhou S."/>
            <person name="Zimmermann W."/>
            <person name="Smith D.F."/>
            <person name="Blackwell J.M."/>
            <person name="Stuart K.D."/>
            <person name="Barrell B."/>
            <person name="Myler P.J."/>
        </authorList>
    </citation>
    <scope>NUCLEOTIDE SEQUENCE [LARGE SCALE GENOMIC DNA]</scope>
    <source>
        <strain evidence="2">MHOM/IL/81/Friedlin</strain>
    </source>
</reference>
<dbReference type="InParanoid" id="Q4Q6H2"/>
<dbReference type="Proteomes" id="UP000000542">
    <property type="component" value="Chromosome 31"/>
</dbReference>
<dbReference type="PANTHER" id="PTHR40744:SF1">
    <property type="entry name" value="SODIUM STIBOGLUCONATE RESISTANCE PROTEIN"/>
    <property type="match status" value="1"/>
</dbReference>
<organism evidence="1 2">
    <name type="scientific">Leishmania major</name>
    <dbReference type="NCBI Taxonomy" id="5664"/>
    <lineage>
        <taxon>Eukaryota</taxon>
        <taxon>Discoba</taxon>
        <taxon>Euglenozoa</taxon>
        <taxon>Kinetoplastea</taxon>
        <taxon>Metakinetoplastina</taxon>
        <taxon>Trypanosomatida</taxon>
        <taxon>Trypanosomatidae</taxon>
        <taxon>Leishmaniinae</taxon>
        <taxon>Leishmania</taxon>
    </lineage>
</organism>
<dbReference type="GeneID" id="5654019"/>
<protein>
    <submittedName>
        <fullName evidence="1">Uncharacterized protein</fullName>
    </submittedName>
</protein>
<dbReference type="VEuPathDB" id="TriTrypDB:LMJLV39_310015000"/>
<dbReference type="RefSeq" id="XP_001685076.1">
    <property type="nucleotide sequence ID" value="XM_001685024.1"/>
</dbReference>
<dbReference type="VEuPathDB" id="TriTrypDB:LMJSD75_310014700"/>
<sequence>MLSRRLLLQRGQAKAGCSLVIFKENVGAWMPSNDAPVKACCSLSEIIRMGGLAAKLEKCQCGDASKRLRSSSALRGNDDNGGEPSSPAERLVTPLAKLLTSAVGRHLCLSTTHCGSSKGEKATSLAAQCYIMTISHAQMLLLLCPTLCKEAKLGDGGGFIQCAKVCRS</sequence>
<dbReference type="HOGENOM" id="CLU_1589580_0_0_1"/>
<keyword evidence="2" id="KW-1185">Reference proteome</keyword>
<dbReference type="KEGG" id="lma:LMJF_31_0910"/>
<dbReference type="EMBL" id="FR796427">
    <property type="protein sequence ID" value="CAJ08278.1"/>
    <property type="molecule type" value="Genomic_DNA"/>
</dbReference>
<gene>
    <name evidence="1" type="ORF">LMJF_31_0910</name>
</gene>
<proteinExistence type="predicted"/>
<reference evidence="1 2" key="2">
    <citation type="journal article" date="2011" name="Genome Res.">
        <title>Chromosome and gene copy number variation allow major structural change between species and strains of Leishmania.</title>
        <authorList>
            <person name="Rogers M.B."/>
            <person name="Hilley J.D."/>
            <person name="Dickens N.J."/>
            <person name="Wilkes J."/>
            <person name="Bates P.A."/>
            <person name="Depledge D.P."/>
            <person name="Harris D."/>
            <person name="Her Y."/>
            <person name="Herzyk P."/>
            <person name="Imamura H."/>
            <person name="Otto T.D."/>
            <person name="Sanders M."/>
            <person name="Seeger K."/>
            <person name="Dujardin J.C."/>
            <person name="Berriman M."/>
            <person name="Smith D.F."/>
            <person name="Hertz-Fowler C."/>
            <person name="Mottram J.C."/>
        </authorList>
    </citation>
    <scope>NUCLEOTIDE SEQUENCE [LARGE SCALE GENOMIC DNA]</scope>
    <source>
        <strain evidence="2">MHOM/IL/81/Friedlin</strain>
    </source>
</reference>
<evidence type="ECO:0000313" key="2">
    <source>
        <dbReference type="Proteomes" id="UP000000542"/>
    </source>
</evidence>
<accession>Q4Q6H2</accession>
<dbReference type="VEuPathDB" id="TriTrypDB:LmjF.31.0910"/>
<dbReference type="AlphaFoldDB" id="Q4Q6H2"/>
<name>Q4Q6H2_LEIMA</name>
<dbReference type="PANTHER" id="PTHR40744">
    <property type="entry name" value="SODIUM STIBOGLUCONATE RESISTANCE PROTEIN-RELATED"/>
    <property type="match status" value="1"/>
</dbReference>
<evidence type="ECO:0000313" key="1">
    <source>
        <dbReference type="EMBL" id="CAJ08278.1"/>
    </source>
</evidence>
<dbReference type="OMA" id="TISHAQM"/>